<dbReference type="GO" id="GO:0045893">
    <property type="term" value="P:positive regulation of DNA-templated transcription"/>
    <property type="evidence" value="ECO:0007669"/>
    <property type="project" value="TreeGrafter"/>
</dbReference>
<reference evidence="1 2" key="1">
    <citation type="journal article" date="2018" name="Mol. Plant">
        <title>The genome of Artemisia annua provides insight into the evolution of Asteraceae family and artemisinin biosynthesis.</title>
        <authorList>
            <person name="Shen Q."/>
            <person name="Zhang L."/>
            <person name="Liao Z."/>
            <person name="Wang S."/>
            <person name="Yan T."/>
            <person name="Shi P."/>
            <person name="Liu M."/>
            <person name="Fu X."/>
            <person name="Pan Q."/>
            <person name="Wang Y."/>
            <person name="Lv Z."/>
            <person name="Lu X."/>
            <person name="Zhang F."/>
            <person name="Jiang W."/>
            <person name="Ma Y."/>
            <person name="Chen M."/>
            <person name="Hao X."/>
            <person name="Li L."/>
            <person name="Tang Y."/>
            <person name="Lv G."/>
            <person name="Zhou Y."/>
            <person name="Sun X."/>
            <person name="Brodelius P.E."/>
            <person name="Rose J.K.C."/>
            <person name="Tang K."/>
        </authorList>
    </citation>
    <scope>NUCLEOTIDE SEQUENCE [LARGE SCALE GENOMIC DNA]</scope>
    <source>
        <strain evidence="2">cv. Huhao1</strain>
        <tissue evidence="1">Leaf</tissue>
    </source>
</reference>
<dbReference type="STRING" id="35608.A0A2U1PYJ8"/>
<dbReference type="Proteomes" id="UP000245207">
    <property type="component" value="Unassembled WGS sequence"/>
</dbReference>
<sequence length="289" mass="31452">MWNWNGFASLCVFVHPEMMLDNIQASLLSTGVNPNLVPDPTSDNPGRCTPADLASKSGHEGLAAFLVEKTLLAHFKAMTLAGNEMEVTVVDLHGTETTDCVQLFGLLIINMLHNFAAQTSQQQGFQLVNQCKDFEQNFFTGFNGMCQEDASLNQMTGYLSAISPPPSAFLGPKYALWDCPRPAQGWCADNRPVQGWFPDYCSSLHAAIAQNEGRFGIELKDTLLFAPLGAKARGKDVGVRRVPECEGAATAKSPWNAPGLLSETSIDIFVVQDIASAFLLYMSLRGSIR</sequence>
<comment type="caution">
    <text evidence="1">The sequence shown here is derived from an EMBL/GenBank/DDBJ whole genome shotgun (WGS) entry which is preliminary data.</text>
</comment>
<dbReference type="GO" id="GO:0048578">
    <property type="term" value="P:positive regulation of long-day photoperiodism, flowering"/>
    <property type="evidence" value="ECO:0007669"/>
    <property type="project" value="InterPro"/>
</dbReference>
<evidence type="ECO:0000313" key="1">
    <source>
        <dbReference type="EMBL" id="PWA90858.1"/>
    </source>
</evidence>
<evidence type="ECO:0000313" key="2">
    <source>
        <dbReference type="Proteomes" id="UP000245207"/>
    </source>
</evidence>
<dbReference type="AlphaFoldDB" id="A0A2U1PYJ8"/>
<dbReference type="OrthoDB" id="1848362at2759"/>
<dbReference type="EMBL" id="PKPP01000594">
    <property type="protein sequence ID" value="PWA90858.1"/>
    <property type="molecule type" value="Genomic_DNA"/>
</dbReference>
<dbReference type="PANTHER" id="PTHR33873">
    <property type="entry name" value="TRANSCRIPTION FACTOR VOZ1"/>
    <property type="match status" value="1"/>
</dbReference>
<dbReference type="InterPro" id="IPR039277">
    <property type="entry name" value="VOZ1/VOZ2"/>
</dbReference>
<dbReference type="PANTHER" id="PTHR33873:SF14">
    <property type="entry name" value="TRANSCRIPTION FACTOR VOZ FAMILY"/>
    <property type="match status" value="1"/>
</dbReference>
<gene>
    <name evidence="1" type="ORF">CTI12_AA096670</name>
</gene>
<dbReference type="GO" id="GO:0005634">
    <property type="term" value="C:nucleus"/>
    <property type="evidence" value="ECO:0007669"/>
    <property type="project" value="TreeGrafter"/>
</dbReference>
<proteinExistence type="predicted"/>
<keyword evidence="2" id="KW-1185">Reference proteome</keyword>
<organism evidence="1 2">
    <name type="scientific">Artemisia annua</name>
    <name type="common">Sweet wormwood</name>
    <dbReference type="NCBI Taxonomy" id="35608"/>
    <lineage>
        <taxon>Eukaryota</taxon>
        <taxon>Viridiplantae</taxon>
        <taxon>Streptophyta</taxon>
        <taxon>Embryophyta</taxon>
        <taxon>Tracheophyta</taxon>
        <taxon>Spermatophyta</taxon>
        <taxon>Magnoliopsida</taxon>
        <taxon>eudicotyledons</taxon>
        <taxon>Gunneridae</taxon>
        <taxon>Pentapetalae</taxon>
        <taxon>asterids</taxon>
        <taxon>campanulids</taxon>
        <taxon>Asterales</taxon>
        <taxon>Asteraceae</taxon>
        <taxon>Asteroideae</taxon>
        <taxon>Anthemideae</taxon>
        <taxon>Artemisiinae</taxon>
        <taxon>Artemisia</taxon>
    </lineage>
</organism>
<protein>
    <submittedName>
        <fullName evidence="1">Vascular plant one zinc finger protein</fullName>
    </submittedName>
</protein>
<accession>A0A2U1PYJ8</accession>
<dbReference type="GO" id="GO:0043565">
    <property type="term" value="F:sequence-specific DNA binding"/>
    <property type="evidence" value="ECO:0007669"/>
    <property type="project" value="TreeGrafter"/>
</dbReference>
<name>A0A2U1PYJ8_ARTAN</name>